<gene>
    <name evidence="2" type="ORF">CC77DRAFT_1013229</name>
</gene>
<evidence type="ECO:0000313" key="3">
    <source>
        <dbReference type="Proteomes" id="UP000077248"/>
    </source>
</evidence>
<evidence type="ECO:0000313" key="2">
    <source>
        <dbReference type="EMBL" id="OAG15281.1"/>
    </source>
</evidence>
<keyword evidence="1" id="KW-0472">Membrane</keyword>
<dbReference type="GeneID" id="29109413"/>
<feature type="transmembrane region" description="Helical" evidence="1">
    <location>
        <begin position="188"/>
        <end position="213"/>
    </location>
</feature>
<reference evidence="2 3" key="1">
    <citation type="submission" date="2016-05" db="EMBL/GenBank/DDBJ databases">
        <title>Comparative analysis of secretome profiles of manganese(II)-oxidizing ascomycete fungi.</title>
        <authorList>
            <consortium name="DOE Joint Genome Institute"/>
            <person name="Zeiner C.A."/>
            <person name="Purvine S.O."/>
            <person name="Zink E.M."/>
            <person name="Wu S."/>
            <person name="Pasa-Tolic L."/>
            <person name="Chaput D.L."/>
            <person name="Haridas S."/>
            <person name="Grigoriev I.V."/>
            <person name="Santelli C.M."/>
            <person name="Hansel C.M."/>
        </authorList>
    </citation>
    <scope>NUCLEOTIDE SEQUENCE [LARGE SCALE GENOMIC DNA]</scope>
    <source>
        <strain evidence="2 3">SRC1lrK2f</strain>
    </source>
</reference>
<name>A0A177D7H8_ALTAL</name>
<proteinExistence type="predicted"/>
<organism evidence="2 3">
    <name type="scientific">Alternaria alternata</name>
    <name type="common">Alternaria rot fungus</name>
    <name type="synonym">Torula alternata</name>
    <dbReference type="NCBI Taxonomy" id="5599"/>
    <lineage>
        <taxon>Eukaryota</taxon>
        <taxon>Fungi</taxon>
        <taxon>Dikarya</taxon>
        <taxon>Ascomycota</taxon>
        <taxon>Pezizomycotina</taxon>
        <taxon>Dothideomycetes</taxon>
        <taxon>Pleosporomycetidae</taxon>
        <taxon>Pleosporales</taxon>
        <taxon>Pleosporineae</taxon>
        <taxon>Pleosporaceae</taxon>
        <taxon>Alternaria</taxon>
        <taxon>Alternaria sect. Alternaria</taxon>
        <taxon>Alternaria alternata complex</taxon>
    </lineage>
</organism>
<dbReference type="EMBL" id="KV441494">
    <property type="protein sequence ID" value="OAG15281.1"/>
    <property type="molecule type" value="Genomic_DNA"/>
</dbReference>
<sequence>MASKAPTKTIARRKRDYGAAVLTILIKEVAAAANATYLKANAAFLEARRRPASVTRPQLKLFDYWMITIRIVATGIITAGTTLGATRTYISIGLSRVFGEEVDADLKLAFLGFFNKSLDVILVSSLEYMASFLLTVWMARAPAVVGDRHGATYNDFGLKDELTKPWMTVASFITRGRRSSWRWSWRSVFRLFLCLCVSVSVMLQGLAINTVAIPKKRWYPNLQAKWGTTPGDRKIMHIEYPKVLLQGVDWGNMVGVGQSNIGGEGYPLWDWALGMSASLTFVGLTHMVSTVRESQKGWRHVYDYRLDGDSWKRWTALNTDFGRSNGVVETVSADDGQITNIYDWLKKTRHQPTSSSIGWTGNLTLVLPVLNTVCTPMVSSSSEGSIDVQPPAENDASGAVISIDLGPVSSLGFTGAVCSSTFRHGKYAVSVWIVDSESPDLSFNGYGTQWHQNIVYEPATTSDLDVARGVGGQAHDILPRLGPLVPSTGLLPQFLLMSRNMQTADPVVNSDAMGLSIIVGVLLQNILSTSNKYWSPLPSSLPARPEEKISSYPIQWQLYGSSPRLKWEWAAVAVLVIVLLTFCFGMYQTLRYWMAPGPWVELDGMMMIAQQTPQLESIEDEKKAQKRMYSVEKDGSGVLILRSEAG</sequence>
<dbReference type="Proteomes" id="UP000077248">
    <property type="component" value="Unassembled WGS sequence"/>
</dbReference>
<dbReference type="VEuPathDB" id="FungiDB:CC77DRAFT_1013229"/>
<feature type="transmembrane region" description="Helical" evidence="1">
    <location>
        <begin position="569"/>
        <end position="587"/>
    </location>
</feature>
<keyword evidence="1" id="KW-0812">Transmembrane</keyword>
<dbReference type="RefSeq" id="XP_018380702.1">
    <property type="nucleotide sequence ID" value="XM_018523819.1"/>
</dbReference>
<evidence type="ECO:0000256" key="1">
    <source>
        <dbReference type="SAM" id="Phobius"/>
    </source>
</evidence>
<keyword evidence="3" id="KW-1185">Reference proteome</keyword>
<dbReference type="KEGG" id="aalt:CC77DRAFT_1013229"/>
<keyword evidence="1" id="KW-1133">Transmembrane helix</keyword>
<dbReference type="AlphaFoldDB" id="A0A177D7H8"/>
<dbReference type="OMA" id="WEATSIN"/>
<protein>
    <submittedName>
        <fullName evidence="2">Uncharacterized protein</fullName>
    </submittedName>
</protein>
<accession>A0A177D7H8</accession>
<feature type="transmembrane region" description="Helical" evidence="1">
    <location>
        <begin position="64"/>
        <end position="86"/>
    </location>
</feature>